<reference evidence="1" key="1">
    <citation type="submission" date="2024-05" db="EMBL/GenBank/DDBJ databases">
        <authorList>
            <person name="Luo Y.-C."/>
            <person name="Nicholds J."/>
            <person name="Mortimer T."/>
            <person name="Maboni G."/>
        </authorList>
    </citation>
    <scope>NUCLEOTIDE SEQUENCE</scope>
    <source>
        <strain evidence="1">151108</strain>
    </source>
</reference>
<accession>A0AB39D700</accession>
<organism evidence="1">
    <name type="scientific">Castellaniella ginsengisoli</name>
    <dbReference type="NCBI Taxonomy" id="546114"/>
    <lineage>
        <taxon>Bacteria</taxon>
        <taxon>Pseudomonadati</taxon>
        <taxon>Pseudomonadota</taxon>
        <taxon>Betaproteobacteria</taxon>
        <taxon>Burkholderiales</taxon>
        <taxon>Alcaligenaceae</taxon>
        <taxon>Castellaniella</taxon>
    </lineage>
</organism>
<evidence type="ECO:0000313" key="1">
    <source>
        <dbReference type="EMBL" id="XDJ49945.1"/>
    </source>
</evidence>
<sequence>MKLNTWTHPSTGAQRVYISGLAAQYGAKVWVEQQPIDTFGSDFIIKARSESHARGEAGNLLNEAEQAINELAGKRVELFSDVLALAK</sequence>
<protein>
    <submittedName>
        <fullName evidence="1">Uncharacterized protein</fullName>
    </submittedName>
</protein>
<gene>
    <name evidence="1" type="ORF">ABRZ09_12055</name>
</gene>
<name>A0AB39D700_9BURK</name>
<proteinExistence type="predicted"/>
<dbReference type="EMBL" id="CP158255">
    <property type="protein sequence ID" value="XDJ49945.1"/>
    <property type="molecule type" value="Genomic_DNA"/>
</dbReference>
<dbReference type="AlphaFoldDB" id="A0AB39D700"/>
<dbReference type="RefSeq" id="WP_368646855.1">
    <property type="nucleotide sequence ID" value="NZ_CP158255.1"/>
</dbReference>